<dbReference type="AlphaFoldDB" id="A0A0E9RPA3"/>
<protein>
    <submittedName>
        <fullName evidence="1">Uncharacterized protein</fullName>
    </submittedName>
</protein>
<evidence type="ECO:0000313" key="1">
    <source>
        <dbReference type="EMBL" id="JAH30657.1"/>
    </source>
</evidence>
<dbReference type="EMBL" id="GBXM01077920">
    <property type="protein sequence ID" value="JAH30657.1"/>
    <property type="molecule type" value="Transcribed_RNA"/>
</dbReference>
<accession>A0A0E9RPA3</accession>
<reference evidence="1" key="2">
    <citation type="journal article" date="2015" name="Fish Shellfish Immunol.">
        <title>Early steps in the European eel (Anguilla anguilla)-Vibrio vulnificus interaction in the gills: Role of the RtxA13 toxin.</title>
        <authorList>
            <person name="Callol A."/>
            <person name="Pajuelo D."/>
            <person name="Ebbesson L."/>
            <person name="Teles M."/>
            <person name="MacKenzie S."/>
            <person name="Amaro C."/>
        </authorList>
    </citation>
    <scope>NUCLEOTIDE SEQUENCE</scope>
</reference>
<name>A0A0E9RPA3_ANGAN</name>
<sequence length="29" mass="3402">MNFIVLLHHFGETLAWKLCFNSLMFQGTC</sequence>
<organism evidence="1">
    <name type="scientific">Anguilla anguilla</name>
    <name type="common">European freshwater eel</name>
    <name type="synonym">Muraena anguilla</name>
    <dbReference type="NCBI Taxonomy" id="7936"/>
    <lineage>
        <taxon>Eukaryota</taxon>
        <taxon>Metazoa</taxon>
        <taxon>Chordata</taxon>
        <taxon>Craniata</taxon>
        <taxon>Vertebrata</taxon>
        <taxon>Euteleostomi</taxon>
        <taxon>Actinopterygii</taxon>
        <taxon>Neopterygii</taxon>
        <taxon>Teleostei</taxon>
        <taxon>Anguilliformes</taxon>
        <taxon>Anguillidae</taxon>
        <taxon>Anguilla</taxon>
    </lineage>
</organism>
<proteinExistence type="predicted"/>
<reference evidence="1" key="1">
    <citation type="submission" date="2014-11" db="EMBL/GenBank/DDBJ databases">
        <authorList>
            <person name="Amaro Gonzalez C."/>
        </authorList>
    </citation>
    <scope>NUCLEOTIDE SEQUENCE</scope>
</reference>